<evidence type="ECO:0000313" key="2">
    <source>
        <dbReference type="Proteomes" id="UP000290283"/>
    </source>
</evidence>
<name>A0A4Q1K5M1_9FLAO</name>
<keyword evidence="2" id="KW-1185">Reference proteome</keyword>
<reference evidence="2" key="1">
    <citation type="submission" date="2019-01" db="EMBL/GenBank/DDBJ databases">
        <title>Cytophagaceae bacterium strain CAR-16.</title>
        <authorList>
            <person name="Chen W.-M."/>
        </authorList>
    </citation>
    <scope>NUCLEOTIDE SEQUENCE [LARGE SCALE GENOMIC DNA]</scope>
    <source>
        <strain evidence="2">LLJ-11</strain>
    </source>
</reference>
<dbReference type="EMBL" id="SBKO01000001">
    <property type="protein sequence ID" value="RXR20665.1"/>
    <property type="molecule type" value="Genomic_DNA"/>
</dbReference>
<comment type="caution">
    <text evidence="1">The sequence shown here is derived from an EMBL/GenBank/DDBJ whole genome shotgun (WGS) entry which is preliminary data.</text>
</comment>
<evidence type="ECO:0008006" key="3">
    <source>
        <dbReference type="Google" id="ProtNLM"/>
    </source>
</evidence>
<organism evidence="1 2">
    <name type="scientific">Flavobacterium amnicola</name>
    <dbReference type="NCBI Taxonomy" id="2506422"/>
    <lineage>
        <taxon>Bacteria</taxon>
        <taxon>Pseudomonadati</taxon>
        <taxon>Bacteroidota</taxon>
        <taxon>Flavobacteriia</taxon>
        <taxon>Flavobacteriales</taxon>
        <taxon>Flavobacteriaceae</taxon>
        <taxon>Flavobacterium</taxon>
    </lineage>
</organism>
<sequence>MYKILFFLCCIQSVFSQSILKGKVIADGNPDGIMIVNYTTKANTVTQNGGFFTIEAKVNDKLVVTSNAIHGVEIKLDSYSFTKEMLYIKVQSKVNQLEEVYVKSITAKSLGIVSKDIKTYTPAERKLRTAEKLKWYSPLLIPLGGMSVDGMINQISGRTAMLKKEVQIERKEKLLEKVEVMFEESFYTQNLKIPKENVKGFQLYSLDYPKFTQAVKENNRFLAVFLLGDIATQYKMLILSENNPK</sequence>
<dbReference type="Proteomes" id="UP000290283">
    <property type="component" value="Unassembled WGS sequence"/>
</dbReference>
<protein>
    <recommendedName>
        <fullName evidence="3">Carboxypeptidase-like regulatory domain-containing protein</fullName>
    </recommendedName>
</protein>
<proteinExistence type="predicted"/>
<accession>A0A4Q1K5M1</accession>
<dbReference type="OrthoDB" id="1427655at2"/>
<dbReference type="AlphaFoldDB" id="A0A4Q1K5M1"/>
<dbReference type="RefSeq" id="WP_129433769.1">
    <property type="nucleotide sequence ID" value="NZ_SBKO01000001.1"/>
</dbReference>
<gene>
    <name evidence="1" type="ORF">EQG63_01660</name>
</gene>
<evidence type="ECO:0000313" key="1">
    <source>
        <dbReference type="EMBL" id="RXR20665.1"/>
    </source>
</evidence>